<evidence type="ECO:0000313" key="3">
    <source>
        <dbReference type="Proteomes" id="UP000024376"/>
    </source>
</evidence>
<accession>A0A024S7I3</accession>
<name>A0A024S7I3_HYPJR</name>
<evidence type="ECO:0000313" key="2">
    <source>
        <dbReference type="EMBL" id="ETS01294.1"/>
    </source>
</evidence>
<organism evidence="2 3">
    <name type="scientific">Hypocrea jecorina (strain ATCC 56765 / BCRC 32924 / NRRL 11460 / Rut C-30)</name>
    <name type="common">Trichoderma reesei</name>
    <dbReference type="NCBI Taxonomy" id="1344414"/>
    <lineage>
        <taxon>Eukaryota</taxon>
        <taxon>Fungi</taxon>
        <taxon>Dikarya</taxon>
        <taxon>Ascomycota</taxon>
        <taxon>Pezizomycotina</taxon>
        <taxon>Sordariomycetes</taxon>
        <taxon>Hypocreomycetidae</taxon>
        <taxon>Hypocreales</taxon>
        <taxon>Hypocreaceae</taxon>
        <taxon>Trichoderma</taxon>
    </lineage>
</organism>
<dbReference type="HOGENOM" id="CLU_3088974_0_0_1"/>
<sequence>MPSQESTSHHETVTNKSDTTRKTTSLVQIMNNIPIAWTHTKRSAVKNGVNKK</sequence>
<dbReference type="AlphaFoldDB" id="A0A024S7I3"/>
<dbReference type="Proteomes" id="UP000024376">
    <property type="component" value="Unassembled WGS sequence"/>
</dbReference>
<dbReference type="KEGG" id="trr:M419DRAFT_119413"/>
<protein>
    <submittedName>
        <fullName evidence="2">Uncharacterized protein</fullName>
    </submittedName>
</protein>
<reference evidence="3" key="1">
    <citation type="journal article" date="2013" name="Ind. Biotechnol.">
        <title>Comparative genomics analysis of Trichoderma reesei strains.</title>
        <authorList>
            <person name="Koike H."/>
            <person name="Aerts A."/>
            <person name="LaButti K."/>
            <person name="Grigoriev I.V."/>
            <person name="Baker S.E."/>
        </authorList>
    </citation>
    <scope>NUCLEOTIDE SEQUENCE [LARGE SCALE GENOMIC DNA]</scope>
    <source>
        <strain evidence="3">ATCC 56765 / BCRC 32924 / NRRL 11460 / Rut C-30</strain>
    </source>
</reference>
<feature type="compositionally biased region" description="Basic and acidic residues" evidence="1">
    <location>
        <begin position="7"/>
        <end position="21"/>
    </location>
</feature>
<gene>
    <name evidence="2" type="ORF">M419DRAFT_119413</name>
</gene>
<feature type="region of interest" description="Disordered" evidence="1">
    <location>
        <begin position="1"/>
        <end position="25"/>
    </location>
</feature>
<dbReference type="EMBL" id="KI911149">
    <property type="protein sequence ID" value="ETS01294.1"/>
    <property type="molecule type" value="Genomic_DNA"/>
</dbReference>
<evidence type="ECO:0000256" key="1">
    <source>
        <dbReference type="SAM" id="MobiDB-lite"/>
    </source>
</evidence>
<proteinExistence type="predicted"/>